<evidence type="ECO:0000259" key="5">
    <source>
        <dbReference type="PROSITE" id="PS51764"/>
    </source>
</evidence>
<dbReference type="PRINTS" id="PR00739">
    <property type="entry name" value="GLHYDRLASE26"/>
</dbReference>
<dbReference type="PANTHER" id="PTHR40079">
    <property type="entry name" value="MANNAN ENDO-1,4-BETA-MANNOSIDASE E-RELATED"/>
    <property type="match status" value="1"/>
</dbReference>
<comment type="similarity">
    <text evidence="1 4">Belongs to the glycosyl hydrolase 26 family.</text>
</comment>
<sequence length="415" mass="47567">MWFLTDSLIVSNMKRFAAILLLVVITCGIQASEPVKSEAAQQLMQLLNQVNGHQTLSATMACVNWNISEAQWVHQHTGKWPAIATFDLIHLPWSSKGGWIDYDDISLLEEWHKQGGIISIGWHWNVPARSGKSGKYAFYWGTDKGKEDEQTLFDVKKIFDSSSSEYKLMMQDIDRVAGILLKLKEKGIPVLWRPLHEAGGMWFWWGRDPDGCNELWRTMYHRFQQLGVDNLVWVWTQSSAWGKPYSDGYRWYPGDEYVDVVGIDIYNESDASTIRTKCYDFLKEYSPTKFVALTECGSVPDMGQQWQAGAHWLWFMPWYDYAVTSDVNSAAFRQTQHGNANISWWNEAFSHDYVLTRDDVKAMLTSGISAPATDTHQKCRKGIYTLSGSRVQSPRRGIYIIDGKKVIKNHPASCY</sequence>
<comment type="caution">
    <text evidence="6">The sequence shown here is derived from an EMBL/GenBank/DDBJ whole genome shotgun (WGS) entry which is preliminary data.</text>
</comment>
<evidence type="ECO:0000256" key="1">
    <source>
        <dbReference type="ARBA" id="ARBA00007754"/>
    </source>
</evidence>
<dbReference type="InterPro" id="IPR022790">
    <property type="entry name" value="GH26_dom"/>
</dbReference>
<keyword evidence="3 4" id="KW-0326">Glycosidase</keyword>
<feature type="domain" description="GH26" evidence="5">
    <location>
        <begin position="38"/>
        <end position="358"/>
    </location>
</feature>
<feature type="active site" description="Nucleophile" evidence="4">
    <location>
        <position position="295"/>
    </location>
</feature>
<dbReference type="GO" id="GO:0016985">
    <property type="term" value="F:mannan endo-1,4-beta-mannosidase activity"/>
    <property type="evidence" value="ECO:0007669"/>
    <property type="project" value="InterPro"/>
</dbReference>
<evidence type="ECO:0000256" key="4">
    <source>
        <dbReference type="PROSITE-ProRule" id="PRU01100"/>
    </source>
</evidence>
<keyword evidence="2 4" id="KW-0378">Hydrolase</keyword>
<accession>A0A9D5P0D4</accession>
<dbReference type="Pfam" id="PF02156">
    <property type="entry name" value="Glyco_hydro_26"/>
    <property type="match status" value="1"/>
</dbReference>
<dbReference type="Proteomes" id="UP000806522">
    <property type="component" value="Unassembled WGS sequence"/>
</dbReference>
<gene>
    <name evidence="6" type="ORF">E7101_06035</name>
</gene>
<evidence type="ECO:0000256" key="3">
    <source>
        <dbReference type="ARBA" id="ARBA00023295"/>
    </source>
</evidence>
<evidence type="ECO:0000256" key="2">
    <source>
        <dbReference type="ARBA" id="ARBA00022801"/>
    </source>
</evidence>
<dbReference type="PANTHER" id="PTHR40079:SF4">
    <property type="entry name" value="GH26 DOMAIN-CONTAINING PROTEIN-RELATED"/>
    <property type="match status" value="1"/>
</dbReference>
<name>A0A9D5P0D4_XYLRU</name>
<feature type="active site" description="Proton donor" evidence="4">
    <location>
        <position position="197"/>
    </location>
</feature>
<reference evidence="6" key="1">
    <citation type="submission" date="2019-04" db="EMBL/GenBank/DDBJ databases">
        <title>Evolution of Biomass-Degrading Anaerobic Consortia Revealed by Metagenomics.</title>
        <authorList>
            <person name="Peng X."/>
        </authorList>
    </citation>
    <scope>NUCLEOTIDE SEQUENCE</scope>
    <source>
        <strain evidence="6">SIG140</strain>
    </source>
</reference>
<dbReference type="GO" id="GO:0006080">
    <property type="term" value="P:substituted mannan metabolic process"/>
    <property type="evidence" value="ECO:0007669"/>
    <property type="project" value="InterPro"/>
</dbReference>
<organism evidence="6 7">
    <name type="scientific">Xylanibacter ruminicola</name>
    <name type="common">Prevotella ruminicola</name>
    <dbReference type="NCBI Taxonomy" id="839"/>
    <lineage>
        <taxon>Bacteria</taxon>
        <taxon>Pseudomonadati</taxon>
        <taxon>Bacteroidota</taxon>
        <taxon>Bacteroidia</taxon>
        <taxon>Bacteroidales</taxon>
        <taxon>Prevotellaceae</taxon>
        <taxon>Xylanibacter</taxon>
    </lineage>
</organism>
<evidence type="ECO:0000313" key="6">
    <source>
        <dbReference type="EMBL" id="MBE6270494.1"/>
    </source>
</evidence>
<dbReference type="SUPFAM" id="SSF51445">
    <property type="entry name" value="(Trans)glycosidases"/>
    <property type="match status" value="1"/>
</dbReference>
<dbReference type="EMBL" id="SUYC01000005">
    <property type="protein sequence ID" value="MBE6270494.1"/>
    <property type="molecule type" value="Genomic_DNA"/>
</dbReference>
<protein>
    <submittedName>
        <fullName evidence="6">Beta-mannosidase</fullName>
    </submittedName>
</protein>
<dbReference type="InterPro" id="IPR000805">
    <property type="entry name" value="Glyco_hydro_26"/>
</dbReference>
<evidence type="ECO:0000313" key="7">
    <source>
        <dbReference type="Proteomes" id="UP000806522"/>
    </source>
</evidence>
<dbReference type="PROSITE" id="PS51764">
    <property type="entry name" value="GH26"/>
    <property type="match status" value="1"/>
</dbReference>
<dbReference type="InterPro" id="IPR017853">
    <property type="entry name" value="GH"/>
</dbReference>
<dbReference type="AlphaFoldDB" id="A0A9D5P0D4"/>
<dbReference type="Gene3D" id="3.20.20.80">
    <property type="entry name" value="Glycosidases"/>
    <property type="match status" value="1"/>
</dbReference>
<proteinExistence type="inferred from homology"/>